<protein>
    <submittedName>
        <fullName evidence="1">Uncharacterized protein</fullName>
    </submittedName>
</protein>
<evidence type="ECO:0000313" key="2">
    <source>
        <dbReference type="Proteomes" id="UP000610124"/>
    </source>
</evidence>
<name>A0A8H9LRN2_KITAU</name>
<organism evidence="1 2">
    <name type="scientific">Kitasatospora aureofaciens</name>
    <name type="common">Streptomyces aureofaciens</name>
    <dbReference type="NCBI Taxonomy" id="1894"/>
    <lineage>
        <taxon>Bacteria</taxon>
        <taxon>Bacillati</taxon>
        <taxon>Actinomycetota</taxon>
        <taxon>Actinomycetes</taxon>
        <taxon>Kitasatosporales</taxon>
        <taxon>Streptomycetaceae</taxon>
        <taxon>Kitasatospora</taxon>
    </lineage>
</organism>
<dbReference type="RefSeq" id="WP_191898905.1">
    <property type="nucleotide sequence ID" value="NZ_BMUB01000038.1"/>
</dbReference>
<proteinExistence type="predicted"/>
<gene>
    <name evidence="1" type="ORF">GCM10010502_71100</name>
</gene>
<evidence type="ECO:0000313" key="1">
    <source>
        <dbReference type="EMBL" id="GGV05936.1"/>
    </source>
</evidence>
<accession>A0A8H9LRN2</accession>
<dbReference type="Proteomes" id="UP000610124">
    <property type="component" value="Unassembled WGS sequence"/>
</dbReference>
<reference evidence="1 2" key="1">
    <citation type="journal article" date="2014" name="Int. J. Syst. Evol. Microbiol.">
        <title>Complete genome sequence of Corynebacterium casei LMG S-19264T (=DSM 44701T), isolated from a smear-ripened cheese.</title>
        <authorList>
            <consortium name="US DOE Joint Genome Institute (JGI-PGF)"/>
            <person name="Walter F."/>
            <person name="Albersmeier A."/>
            <person name="Kalinowski J."/>
            <person name="Ruckert C."/>
        </authorList>
    </citation>
    <scope>NUCLEOTIDE SEQUENCE [LARGE SCALE GENOMIC DNA]</scope>
    <source>
        <strain evidence="1 2">JCM 4434</strain>
    </source>
</reference>
<dbReference type="AlphaFoldDB" id="A0A8H9LRN2"/>
<comment type="caution">
    <text evidence="1">The sequence shown here is derived from an EMBL/GenBank/DDBJ whole genome shotgun (WGS) entry which is preliminary data.</text>
</comment>
<sequence length="100" mass="10622">MNTLTVMSNSASVNAQVNGRAPLVRLYLVRGVLAAVWAVAFAHAHDTLGAAAITLLVTYPLLDAVSSAVDYLSVPDGPEQRVQAGLLVWKVRRGVAQLRV</sequence>
<dbReference type="EMBL" id="BMUB01000038">
    <property type="protein sequence ID" value="GGV05936.1"/>
    <property type="molecule type" value="Genomic_DNA"/>
</dbReference>
<dbReference type="GeneID" id="97489976"/>